<keyword evidence="5" id="KW-0997">Cell inner membrane</keyword>
<dbReference type="AlphaFoldDB" id="A0A239HP40"/>
<keyword evidence="3 5" id="KW-1133">Transmembrane helix</keyword>
<dbReference type="Proteomes" id="UP000198281">
    <property type="component" value="Unassembled WGS sequence"/>
</dbReference>
<comment type="subcellular location">
    <subcellularLocation>
        <location evidence="5">Cell inner membrane</location>
        <topology evidence="5">Multi-pass membrane protein</topology>
    </subcellularLocation>
</comment>
<gene>
    <name evidence="5" type="primary">yciB</name>
    <name evidence="6" type="ORF">SAMN06295912_11844</name>
</gene>
<protein>
    <recommendedName>
        <fullName evidence="5">Inner membrane-spanning protein YciB</fullName>
    </recommendedName>
</protein>
<dbReference type="Pfam" id="PF04279">
    <property type="entry name" value="IspA"/>
    <property type="match status" value="1"/>
</dbReference>
<dbReference type="PANTHER" id="PTHR36917">
    <property type="entry name" value="INTRACELLULAR SEPTATION PROTEIN A-RELATED"/>
    <property type="match status" value="1"/>
</dbReference>
<evidence type="ECO:0000256" key="3">
    <source>
        <dbReference type="ARBA" id="ARBA00022989"/>
    </source>
</evidence>
<feature type="transmembrane region" description="Helical" evidence="5">
    <location>
        <begin position="67"/>
        <end position="84"/>
    </location>
</feature>
<sequence length="204" mass="22393">MTDVTAQPTKKKAAGGLGLALDFGPLLIFFLAYKFYGVFIGTGVFMVAILAALLVSKIKLGHVSPMLWLTAVLVIGFGGLTIYLHDERFIQIKPTIIYTGLAGLLFVGLWRGKPMLKYVLEAAYDGLSETGWLKLSRNWAWFFLAMAAANEVLRYTVSFGEWLTIKTWGLTIVSIIFGIAQLPMLMKHGLAIPETDNPPVPPQG</sequence>
<proteinExistence type="inferred from homology"/>
<evidence type="ECO:0000313" key="6">
    <source>
        <dbReference type="EMBL" id="SNS83082.1"/>
    </source>
</evidence>
<dbReference type="HAMAP" id="MF_00189">
    <property type="entry name" value="YciB"/>
    <property type="match status" value="1"/>
</dbReference>
<feature type="transmembrane region" description="Helical" evidence="5">
    <location>
        <begin position="38"/>
        <end position="55"/>
    </location>
</feature>
<feature type="transmembrane region" description="Helical" evidence="5">
    <location>
        <begin position="12"/>
        <end position="32"/>
    </location>
</feature>
<evidence type="ECO:0000256" key="2">
    <source>
        <dbReference type="ARBA" id="ARBA00022692"/>
    </source>
</evidence>
<comment type="function">
    <text evidence="5">Plays a role in cell envelope biogenesis, maintenance of cell envelope integrity and membrane homeostasis.</text>
</comment>
<evidence type="ECO:0000256" key="1">
    <source>
        <dbReference type="ARBA" id="ARBA00022475"/>
    </source>
</evidence>
<dbReference type="NCBIfam" id="TIGR00997">
    <property type="entry name" value="ispZ"/>
    <property type="match status" value="1"/>
</dbReference>
<dbReference type="PANTHER" id="PTHR36917:SF1">
    <property type="entry name" value="INNER MEMBRANE-SPANNING PROTEIN YCIB"/>
    <property type="match status" value="1"/>
</dbReference>
<dbReference type="OrthoDB" id="9788219at2"/>
<evidence type="ECO:0000313" key="7">
    <source>
        <dbReference type="Proteomes" id="UP000198281"/>
    </source>
</evidence>
<keyword evidence="4 5" id="KW-0472">Membrane</keyword>
<evidence type="ECO:0000256" key="4">
    <source>
        <dbReference type="ARBA" id="ARBA00023136"/>
    </source>
</evidence>
<feature type="transmembrane region" description="Helical" evidence="5">
    <location>
        <begin position="163"/>
        <end position="182"/>
    </location>
</feature>
<evidence type="ECO:0000256" key="5">
    <source>
        <dbReference type="HAMAP-Rule" id="MF_00189"/>
    </source>
</evidence>
<comment type="similarity">
    <text evidence="5">Belongs to the YciB family.</text>
</comment>
<dbReference type="InterPro" id="IPR006008">
    <property type="entry name" value="YciB"/>
</dbReference>
<dbReference type="EMBL" id="FZOS01000018">
    <property type="protein sequence ID" value="SNS83082.1"/>
    <property type="molecule type" value="Genomic_DNA"/>
</dbReference>
<accession>A0A239HP40</accession>
<name>A0A239HP40_9SPHN</name>
<organism evidence="6 7">
    <name type="scientific">Edaphosphingomonas laterariae</name>
    <dbReference type="NCBI Taxonomy" id="861865"/>
    <lineage>
        <taxon>Bacteria</taxon>
        <taxon>Pseudomonadati</taxon>
        <taxon>Pseudomonadota</taxon>
        <taxon>Alphaproteobacteria</taxon>
        <taxon>Sphingomonadales</taxon>
        <taxon>Rhizorhabdaceae</taxon>
        <taxon>Edaphosphingomonas</taxon>
    </lineage>
</organism>
<reference evidence="7" key="1">
    <citation type="submission" date="2017-06" db="EMBL/GenBank/DDBJ databases">
        <authorList>
            <person name="Varghese N."/>
            <person name="Submissions S."/>
        </authorList>
    </citation>
    <scope>NUCLEOTIDE SEQUENCE [LARGE SCALE GENOMIC DNA]</scope>
    <source>
        <strain evidence="7">LNB2</strain>
    </source>
</reference>
<dbReference type="GO" id="GO:0005886">
    <property type="term" value="C:plasma membrane"/>
    <property type="evidence" value="ECO:0007669"/>
    <property type="project" value="UniProtKB-SubCell"/>
</dbReference>
<keyword evidence="1 5" id="KW-1003">Cell membrane</keyword>
<dbReference type="RefSeq" id="WP_089220393.1">
    <property type="nucleotide sequence ID" value="NZ_FZOS01000018.1"/>
</dbReference>
<feature type="transmembrane region" description="Helical" evidence="5">
    <location>
        <begin position="90"/>
        <end position="110"/>
    </location>
</feature>
<keyword evidence="2 5" id="KW-0812">Transmembrane</keyword>
<keyword evidence="7" id="KW-1185">Reference proteome</keyword>